<gene>
    <name evidence="1" type="ORF">SAMN05444354_103167</name>
</gene>
<dbReference type="Gene3D" id="2.60.40.4350">
    <property type="match status" value="1"/>
</dbReference>
<dbReference type="AlphaFoldDB" id="A0A1H7L9Z9"/>
<protein>
    <submittedName>
        <fullName evidence="1">CRISPR-associated protein, Cmr3 family</fullName>
    </submittedName>
</protein>
<evidence type="ECO:0000313" key="2">
    <source>
        <dbReference type="Proteomes" id="UP000182719"/>
    </source>
</evidence>
<reference evidence="2" key="1">
    <citation type="submission" date="2016-10" db="EMBL/GenBank/DDBJ databases">
        <authorList>
            <person name="Varghese N."/>
            <person name="Submissions S."/>
        </authorList>
    </citation>
    <scope>NUCLEOTIDE SEQUENCE [LARGE SCALE GENOMIC DNA]</scope>
    <source>
        <strain evidence="2">DSM 17044</strain>
    </source>
</reference>
<evidence type="ECO:0000313" key="1">
    <source>
        <dbReference type="EMBL" id="SEK95630.1"/>
    </source>
</evidence>
<dbReference type="Pfam" id="PF09700">
    <property type="entry name" value="Cas_Cmr3"/>
    <property type="match status" value="1"/>
</dbReference>
<dbReference type="Proteomes" id="UP000182719">
    <property type="component" value="Unassembled WGS sequence"/>
</dbReference>
<keyword evidence="2" id="KW-1185">Reference proteome</keyword>
<proteinExistence type="predicted"/>
<organism evidence="1 2">
    <name type="scientific">Stigmatella aurantiaca</name>
    <dbReference type="NCBI Taxonomy" id="41"/>
    <lineage>
        <taxon>Bacteria</taxon>
        <taxon>Pseudomonadati</taxon>
        <taxon>Myxococcota</taxon>
        <taxon>Myxococcia</taxon>
        <taxon>Myxococcales</taxon>
        <taxon>Cystobacterineae</taxon>
        <taxon>Archangiaceae</taxon>
        <taxon>Stigmatella</taxon>
    </lineage>
</organism>
<dbReference type="EMBL" id="FOAP01000003">
    <property type="protein sequence ID" value="SEK95630.1"/>
    <property type="molecule type" value="Genomic_DNA"/>
</dbReference>
<name>A0A1H7L9Z9_STIAU</name>
<accession>A0A1H7L9Z9</accession>
<dbReference type="RefSeq" id="WP_075005776.1">
    <property type="nucleotide sequence ID" value="NZ_FOAP01000003.1"/>
</dbReference>
<dbReference type="OrthoDB" id="6162707at2"/>
<sequence length="385" mass="42112">MSTAYFALMPRDGLFCKDGRGWYTSDVGRSHAHAWPLPSTVRGALRAAWGQALMARRARALFPEAWEQETQGVHLGAVLTLRRPLDEAFAPRHRLWPTPADALAVAGHVRRLLPRPLPAGVGTLGTDDDEALERLWRPGMPPGKPQPLPSFWTEEALCGWLRGTSPGALGAPEPCRRTDVRVTLNAQTQTAEPGMLYQTEVLETLGAGGVQWALGVQCGLPEASPGFPGPVGLGGKRRLALAEPVPEELFSAPAGLPETSPGLRLILATPAHFRRGWLPDGLEREEHEGHPAWVGTLPGVEGRVVLRAALVPRPMDLSTWDMVRRAPRATRRWVPAGAAYFFQRVDGRPFHALRSLWLAAWGQDPEEGLGRVLPGHWNPEEETHP</sequence>
<dbReference type="InterPro" id="IPR019117">
    <property type="entry name" value="CRISPR-assoc_protein_Cmr3"/>
</dbReference>